<evidence type="ECO:0000313" key="3">
    <source>
        <dbReference type="EMBL" id="OKP92108.1"/>
    </source>
</evidence>
<evidence type="ECO:0000259" key="2">
    <source>
        <dbReference type="Pfam" id="PF04892"/>
    </source>
</evidence>
<name>A0ABX3EV46_9BACL</name>
<dbReference type="PANTHER" id="PTHR36834:SF1">
    <property type="entry name" value="INTEGRAL MEMBRANE PROTEIN"/>
    <property type="match status" value="1"/>
</dbReference>
<reference evidence="3 4" key="1">
    <citation type="submission" date="2016-03" db="EMBL/GenBank/DDBJ databases">
        <authorList>
            <person name="Sant'Anna F.H."/>
            <person name="Ambrosini A."/>
            <person name="Souza R."/>
            <person name="Bach E."/>
            <person name="Fernandes G."/>
            <person name="Balsanelli E."/>
            <person name="Baura V.A."/>
            <person name="Souza E.M."/>
            <person name="Passaglia L."/>
        </authorList>
    </citation>
    <scope>NUCLEOTIDE SEQUENCE [LARGE SCALE GENOMIC DNA]</scope>
    <source>
        <strain evidence="3 4">P26E</strain>
    </source>
</reference>
<accession>A0ABX3EV46</accession>
<organism evidence="3 4">
    <name type="scientific">Paenibacillus helianthi</name>
    <dbReference type="NCBI Taxonomy" id="1349432"/>
    <lineage>
        <taxon>Bacteria</taxon>
        <taxon>Bacillati</taxon>
        <taxon>Bacillota</taxon>
        <taxon>Bacilli</taxon>
        <taxon>Bacillales</taxon>
        <taxon>Paenibacillaceae</taxon>
        <taxon>Paenibacillus</taxon>
    </lineage>
</organism>
<keyword evidence="1" id="KW-0472">Membrane</keyword>
<feature type="transmembrane region" description="Helical" evidence="1">
    <location>
        <begin position="82"/>
        <end position="101"/>
    </location>
</feature>
<feature type="transmembrane region" description="Helical" evidence="1">
    <location>
        <begin position="113"/>
        <end position="131"/>
    </location>
</feature>
<keyword evidence="4" id="KW-1185">Reference proteome</keyword>
<dbReference type="InterPro" id="IPR053150">
    <property type="entry name" value="Teicoplanin_resist-assoc"/>
</dbReference>
<dbReference type="EMBL" id="LVWI01000001">
    <property type="protein sequence ID" value="OKP92108.1"/>
    <property type="molecule type" value="Genomic_DNA"/>
</dbReference>
<comment type="caution">
    <text evidence="3">The sequence shown here is derived from an EMBL/GenBank/DDBJ whole genome shotgun (WGS) entry which is preliminary data.</text>
</comment>
<dbReference type="Pfam" id="PF04892">
    <property type="entry name" value="VanZ"/>
    <property type="match status" value="1"/>
</dbReference>
<evidence type="ECO:0000313" key="4">
    <source>
        <dbReference type="Proteomes" id="UP000186058"/>
    </source>
</evidence>
<dbReference type="PANTHER" id="PTHR36834">
    <property type="entry name" value="MEMBRANE PROTEIN-RELATED"/>
    <property type="match status" value="1"/>
</dbReference>
<proteinExistence type="predicted"/>
<sequence length="135" mass="15354">MILFIGYSAALVYWMFLGFGRTVHTEGPFRYNLELFRTIRLYFDLENGVSVTGRVINILGNVIVFAPFGFLLPLLKRNLHAVIRLLVVSAAGILLLETMQMLLRAGSFDIDDVLLNLVGVLSGYILLRIVYFRRK</sequence>
<keyword evidence="1" id="KW-1133">Transmembrane helix</keyword>
<gene>
    <name evidence="3" type="ORF">A3844_02250</name>
</gene>
<keyword evidence="1" id="KW-0812">Transmembrane</keyword>
<feature type="transmembrane region" description="Helical" evidence="1">
    <location>
        <begin position="55"/>
        <end position="75"/>
    </location>
</feature>
<evidence type="ECO:0000256" key="1">
    <source>
        <dbReference type="SAM" id="Phobius"/>
    </source>
</evidence>
<dbReference type="Proteomes" id="UP000186058">
    <property type="component" value="Unassembled WGS sequence"/>
</dbReference>
<feature type="domain" description="VanZ-like" evidence="2">
    <location>
        <begin position="4"/>
        <end position="130"/>
    </location>
</feature>
<protein>
    <recommendedName>
        <fullName evidence="2">VanZ-like domain-containing protein</fullName>
    </recommendedName>
</protein>
<dbReference type="InterPro" id="IPR006976">
    <property type="entry name" value="VanZ-like"/>
</dbReference>